<dbReference type="PANTHER" id="PTHR37221:SF1">
    <property type="entry name" value="OS02G0582400 PROTEIN"/>
    <property type="match status" value="1"/>
</dbReference>
<proteinExistence type="predicted"/>
<protein>
    <recommendedName>
        <fullName evidence="2">DUF7894 domain-containing protein</fullName>
    </recommendedName>
</protein>
<dbReference type="OrthoDB" id="1927925at2759"/>
<evidence type="ECO:0000313" key="3">
    <source>
        <dbReference type="EMBL" id="URD91927.1"/>
    </source>
</evidence>
<feature type="domain" description="DUF7894" evidence="2">
    <location>
        <begin position="2"/>
        <end position="69"/>
    </location>
</feature>
<dbReference type="AlphaFoldDB" id="A0A9E7FB30"/>
<sequence length="448" mass="49032">MAPTVIVLVRDADGFGPTIAEALLPSPNSNLTRESSSFELSLEKYNVKDSKASGDLIQFLDPSGSPQVPWTEMKGEEGEIMGDGKVSIFILQNYEPPLAACVTNELLASFSNETTIVLPFVMKALKINREEMNEQSVDQEVTLYAAKIGGISELTKAMIRGAISAPPSLQIHCELLACLLLMARILSLPTVLIAAGGQHSSRKSSNPELEALYELGQLVASNLGLCFSKDKIQQKQPTKSTSLREPWRAQTDGDGSGSETISDRKWEASFSVKPSPNAPPLSSLPEPSLPSAARLRSVGWFDKIKVVFIGKPSLDPSASETSSPLIDGEGKDAGIVQEVRGGPHMNDGFLWKLLSSIPSSALLTLPSRTIHKNMKVLWNDLKQKEACRWNLSRRLQTWLDNSIIWYKAKLLFQGFRSSKSCELVSESLLRSHFLVLDVWVSLTDTGHV</sequence>
<dbReference type="Pfam" id="PF25428">
    <property type="entry name" value="DUF7894"/>
    <property type="match status" value="2"/>
</dbReference>
<gene>
    <name evidence="3" type="ORF">MUK42_00999</name>
</gene>
<reference evidence="3" key="1">
    <citation type="submission" date="2022-05" db="EMBL/GenBank/DDBJ databases">
        <title>The Musa troglodytarum L. genome provides insights into the mechanism of non-climacteric behaviour and enrichment of carotenoids.</title>
        <authorList>
            <person name="Wang J."/>
        </authorList>
    </citation>
    <scope>NUCLEOTIDE SEQUENCE</scope>
    <source>
        <tissue evidence="3">Leaf</tissue>
    </source>
</reference>
<accession>A0A9E7FB30</accession>
<feature type="region of interest" description="Disordered" evidence="1">
    <location>
        <begin position="235"/>
        <end position="261"/>
    </location>
</feature>
<evidence type="ECO:0000259" key="2">
    <source>
        <dbReference type="Pfam" id="PF25428"/>
    </source>
</evidence>
<evidence type="ECO:0000256" key="1">
    <source>
        <dbReference type="SAM" id="MobiDB-lite"/>
    </source>
</evidence>
<feature type="domain" description="DUF7894" evidence="2">
    <location>
        <begin position="82"/>
        <end position="249"/>
    </location>
</feature>
<dbReference type="InterPro" id="IPR057216">
    <property type="entry name" value="DUF7894"/>
</dbReference>
<dbReference type="EMBL" id="CP097505">
    <property type="protein sequence ID" value="URD91927.1"/>
    <property type="molecule type" value="Genomic_DNA"/>
</dbReference>
<evidence type="ECO:0000313" key="4">
    <source>
        <dbReference type="Proteomes" id="UP001055439"/>
    </source>
</evidence>
<organism evidence="3 4">
    <name type="scientific">Musa troglodytarum</name>
    <name type="common">fe'i banana</name>
    <dbReference type="NCBI Taxonomy" id="320322"/>
    <lineage>
        <taxon>Eukaryota</taxon>
        <taxon>Viridiplantae</taxon>
        <taxon>Streptophyta</taxon>
        <taxon>Embryophyta</taxon>
        <taxon>Tracheophyta</taxon>
        <taxon>Spermatophyta</taxon>
        <taxon>Magnoliopsida</taxon>
        <taxon>Liliopsida</taxon>
        <taxon>Zingiberales</taxon>
        <taxon>Musaceae</taxon>
        <taxon>Musa</taxon>
    </lineage>
</organism>
<dbReference type="PANTHER" id="PTHR37221">
    <property type="entry name" value="OS02G0582400 PROTEIN"/>
    <property type="match status" value="1"/>
</dbReference>
<name>A0A9E7FB30_9LILI</name>
<dbReference type="Proteomes" id="UP001055439">
    <property type="component" value="Chromosome 3"/>
</dbReference>
<keyword evidence="4" id="KW-1185">Reference proteome</keyword>